<dbReference type="NCBIfam" id="TIGR01484">
    <property type="entry name" value="HAD-SF-IIB"/>
    <property type="match status" value="1"/>
</dbReference>
<gene>
    <name evidence="5" type="primary">otsB</name>
    <name evidence="5" type="ORF">DC363_02290</name>
</gene>
<evidence type="ECO:0000256" key="1">
    <source>
        <dbReference type="ARBA" id="ARBA00005199"/>
    </source>
</evidence>
<dbReference type="Gene3D" id="3.30.70.1020">
    <property type="entry name" value="Trehalose-6-phosphate phosphatase related protein, domain 2"/>
    <property type="match status" value="1"/>
</dbReference>
<dbReference type="SUPFAM" id="SSF56784">
    <property type="entry name" value="HAD-like"/>
    <property type="match status" value="1"/>
</dbReference>
<dbReference type="OrthoDB" id="9814913at2"/>
<evidence type="ECO:0000256" key="4">
    <source>
        <dbReference type="RuleBase" id="RU361117"/>
    </source>
</evidence>
<dbReference type="RefSeq" id="WP_108639491.1">
    <property type="nucleotide sequence ID" value="NZ_QCYG01000001.1"/>
</dbReference>
<dbReference type="InterPro" id="IPR003337">
    <property type="entry name" value="Trehalose_PPase"/>
</dbReference>
<comment type="caution">
    <text evidence="5">The sequence shown here is derived from an EMBL/GenBank/DDBJ whole genome shotgun (WGS) entry which is preliminary data.</text>
</comment>
<dbReference type="InterPro" id="IPR044651">
    <property type="entry name" value="OTSB-like"/>
</dbReference>
<evidence type="ECO:0000256" key="3">
    <source>
        <dbReference type="ARBA" id="ARBA00022801"/>
    </source>
</evidence>
<dbReference type="GO" id="GO:0004805">
    <property type="term" value="F:trehalose-phosphatase activity"/>
    <property type="evidence" value="ECO:0007669"/>
    <property type="project" value="UniProtKB-EC"/>
</dbReference>
<evidence type="ECO:0000256" key="2">
    <source>
        <dbReference type="ARBA" id="ARBA00008770"/>
    </source>
</evidence>
<dbReference type="InterPro" id="IPR023214">
    <property type="entry name" value="HAD_sf"/>
</dbReference>
<evidence type="ECO:0000313" key="5">
    <source>
        <dbReference type="EMBL" id="PVA08337.1"/>
    </source>
</evidence>
<sequence length="268" mass="28050">MLTSSSSTSAQTSPSKAGLAALPDLSQVALFLDFDGTLVEIAERPDAIIVPDDLPATLRALDDATGGAVAVVSGRRLDELDAWLTGFDGVLIGSHGAETRNGADAGGDGAAHTGRAFSDARDRLRGWVAGRDGVLLEEKPASLVLHYRQVPTCEGACADIMDTVASDLPGFEVRPSKMAFELMPKSVSKETVVQDLMTRWSGRIPVAIGDDRTDEGMFRAAQALGGTGIKVGEGDTLASSRLPDVTALRALLADWLEAEARGVTCRTA</sequence>
<protein>
    <recommendedName>
        <fullName evidence="4">Trehalose 6-phosphate phosphatase</fullName>
        <ecNumber evidence="4">3.1.3.12</ecNumber>
    </recommendedName>
</protein>
<comment type="pathway">
    <text evidence="1 4">Glycan biosynthesis; trehalose biosynthesis.</text>
</comment>
<dbReference type="NCBIfam" id="TIGR00685">
    <property type="entry name" value="T6PP"/>
    <property type="match status" value="1"/>
</dbReference>
<accession>A0A2T7G1P9</accession>
<proteinExistence type="inferred from homology"/>
<dbReference type="GO" id="GO:0005992">
    <property type="term" value="P:trehalose biosynthetic process"/>
    <property type="evidence" value="ECO:0007669"/>
    <property type="project" value="UniProtKB-UniPathway"/>
</dbReference>
<dbReference type="PANTHER" id="PTHR43768:SF3">
    <property type="entry name" value="TREHALOSE 6-PHOSPHATE PHOSPHATASE"/>
    <property type="match status" value="1"/>
</dbReference>
<comment type="catalytic activity">
    <reaction evidence="4">
        <text>alpha,alpha-trehalose 6-phosphate + H2O = alpha,alpha-trehalose + phosphate</text>
        <dbReference type="Rhea" id="RHEA:23420"/>
        <dbReference type="ChEBI" id="CHEBI:15377"/>
        <dbReference type="ChEBI" id="CHEBI:16551"/>
        <dbReference type="ChEBI" id="CHEBI:43474"/>
        <dbReference type="ChEBI" id="CHEBI:58429"/>
        <dbReference type="EC" id="3.1.3.12"/>
    </reaction>
</comment>
<dbReference type="InterPro" id="IPR036412">
    <property type="entry name" value="HAD-like_sf"/>
</dbReference>
<keyword evidence="6" id="KW-1185">Reference proteome</keyword>
<dbReference type="Proteomes" id="UP000244817">
    <property type="component" value="Unassembled WGS sequence"/>
</dbReference>
<reference evidence="5 6" key="1">
    <citation type="submission" date="2018-04" db="EMBL/GenBank/DDBJ databases">
        <title>Pelagivirga bohaiensis gen. nov., sp. nov., a bacterium isolated from the Bohai Sea.</title>
        <authorList>
            <person name="Ji X."/>
        </authorList>
    </citation>
    <scope>NUCLEOTIDE SEQUENCE [LARGE SCALE GENOMIC DNA]</scope>
    <source>
        <strain evidence="5 6">BH-SD16</strain>
    </source>
</reference>
<organism evidence="5 6">
    <name type="scientific">Thalassorhabdomicrobium marinisediminis</name>
    <dbReference type="NCBI Taxonomy" id="2170577"/>
    <lineage>
        <taxon>Bacteria</taxon>
        <taxon>Pseudomonadati</taxon>
        <taxon>Pseudomonadota</taxon>
        <taxon>Alphaproteobacteria</taxon>
        <taxon>Rhodobacterales</taxon>
        <taxon>Paracoccaceae</taxon>
        <taxon>Thalassorhabdomicrobium</taxon>
    </lineage>
</organism>
<evidence type="ECO:0000313" key="6">
    <source>
        <dbReference type="Proteomes" id="UP000244817"/>
    </source>
</evidence>
<dbReference type="Gene3D" id="3.40.50.1000">
    <property type="entry name" value="HAD superfamily/HAD-like"/>
    <property type="match status" value="1"/>
</dbReference>
<name>A0A2T7G1P9_9RHOB</name>
<dbReference type="InterPro" id="IPR006379">
    <property type="entry name" value="HAD-SF_hydro_IIB"/>
</dbReference>
<dbReference type="GO" id="GO:0046872">
    <property type="term" value="F:metal ion binding"/>
    <property type="evidence" value="ECO:0007669"/>
    <property type="project" value="UniProtKB-KW"/>
</dbReference>
<keyword evidence="4" id="KW-0479">Metal-binding</keyword>
<dbReference type="AlphaFoldDB" id="A0A2T7G1P9"/>
<dbReference type="CDD" id="cd01627">
    <property type="entry name" value="HAD_TPP"/>
    <property type="match status" value="1"/>
</dbReference>
<keyword evidence="4" id="KW-0460">Magnesium</keyword>
<dbReference type="EMBL" id="QCYG01000001">
    <property type="protein sequence ID" value="PVA08337.1"/>
    <property type="molecule type" value="Genomic_DNA"/>
</dbReference>
<comment type="function">
    <text evidence="4">Removes the phosphate from trehalose 6-phosphate to produce free trehalose.</text>
</comment>
<comment type="cofactor">
    <cofactor evidence="4">
        <name>Mg(2+)</name>
        <dbReference type="ChEBI" id="CHEBI:18420"/>
    </cofactor>
</comment>
<comment type="similarity">
    <text evidence="2 4">Belongs to the trehalose phosphatase family.</text>
</comment>
<dbReference type="UniPathway" id="UPA00299"/>
<dbReference type="Pfam" id="PF02358">
    <property type="entry name" value="Trehalose_PPase"/>
    <property type="match status" value="1"/>
</dbReference>
<dbReference type="EC" id="3.1.3.12" evidence="4"/>
<dbReference type="PANTHER" id="PTHR43768">
    <property type="entry name" value="TREHALOSE 6-PHOSPHATE PHOSPHATASE"/>
    <property type="match status" value="1"/>
</dbReference>
<keyword evidence="3 4" id="KW-0378">Hydrolase</keyword>